<evidence type="ECO:0000256" key="2">
    <source>
        <dbReference type="ARBA" id="ARBA00022553"/>
    </source>
</evidence>
<dbReference type="Pfam" id="PF25987">
    <property type="entry name" value="PRRT3"/>
    <property type="match status" value="1"/>
</dbReference>
<dbReference type="PANTHER" id="PTHR47400:SF1">
    <property type="entry name" value="PROLINE-RICH TRANSMEMBRANE PROTEIN 3"/>
    <property type="match status" value="1"/>
</dbReference>
<keyword evidence="2" id="KW-0597">Phosphoprotein</keyword>
<keyword evidence="3 8" id="KW-0812">Transmembrane</keyword>
<evidence type="ECO:0000256" key="5">
    <source>
        <dbReference type="ARBA" id="ARBA00022989"/>
    </source>
</evidence>
<evidence type="ECO:0000256" key="8">
    <source>
        <dbReference type="SAM" id="Phobius"/>
    </source>
</evidence>
<gene>
    <name evidence="11" type="ORF">ILYODFUR_002771</name>
</gene>
<feature type="transmembrane region" description="Helical" evidence="8">
    <location>
        <begin position="285"/>
        <end position="305"/>
    </location>
</feature>
<feature type="region of interest" description="Disordered" evidence="7">
    <location>
        <begin position="87"/>
        <end position="129"/>
    </location>
</feature>
<evidence type="ECO:0000256" key="7">
    <source>
        <dbReference type="SAM" id="MobiDB-lite"/>
    </source>
</evidence>
<sequence>MGLSYFLLVALSASLLSLGSFTQTLHSLGISDSAAKPLSKVGNIDRLKNVAREDMFRSESLEEGSGLTDRGTLLVLSNETAILKESERVSNENHPGTRITLTTRPVPNGHSSGAHNQGADKPKDSVKGYPRSTVISEDVSLDVDYGFQKGEDHPSLPVQTSVFTLITDHSELGPGRPCVLGVTPCTIFTSFNGTSLLWDDMRRTLTFAWELHVFGSASLFMLITVLAVLGIAGACTLPHALCDALTLSNSFLTMAGALRTTLLLVDPYGTRQILPHATLAALHNIPLQLLLWAQVVLALVTLRGLKVMPFPLKLQSPGVVGLLGISHCTFLLLADLCSSTLPPAFPLLLQTISLCWGVPFCLGILTKSLSHSQPFSRSAVPQWVPSQRTERLGKRVTAACAFLGVLCCSLQMYSLLWLYGLLGNWRHFSWGWWLSQFWARILEQAWGFSILFLGSWIFWTPSKGHVRDNHSQGRDNISRAEKKSLWNRFLTSMQRGLMRKSEKSLEDLMPNNFAKHNMFRSGIGNNAMHDDKQASSKPDHSSDPVSISSSDSQTALLWQKVGERECVLSLIEFDMQPPSPINLRLSIDNALYHGQLVAGTVFTPPPPSWTQSLSTNGESGPTTFPPAYVGYKWMLDTESISASLDHFQAKEPAQSVNATPDFNSRIGSPADGPMGEQVSVGMLQNDWSDDDITDL</sequence>
<comment type="subcellular location">
    <subcellularLocation>
        <location evidence="1">Membrane</location>
        <topology evidence="1">Multi-pass membrane protein</topology>
    </subcellularLocation>
</comment>
<organism evidence="11 12">
    <name type="scientific">Ilyodon furcidens</name>
    <name type="common">goldbreast splitfin</name>
    <dbReference type="NCBI Taxonomy" id="33524"/>
    <lineage>
        <taxon>Eukaryota</taxon>
        <taxon>Metazoa</taxon>
        <taxon>Chordata</taxon>
        <taxon>Craniata</taxon>
        <taxon>Vertebrata</taxon>
        <taxon>Euteleostomi</taxon>
        <taxon>Actinopterygii</taxon>
        <taxon>Neopterygii</taxon>
        <taxon>Teleostei</taxon>
        <taxon>Neoteleostei</taxon>
        <taxon>Acanthomorphata</taxon>
        <taxon>Ovalentaria</taxon>
        <taxon>Atherinomorphae</taxon>
        <taxon>Cyprinodontiformes</taxon>
        <taxon>Goodeidae</taxon>
        <taxon>Ilyodon</taxon>
    </lineage>
</organism>
<evidence type="ECO:0000256" key="3">
    <source>
        <dbReference type="ARBA" id="ARBA00022692"/>
    </source>
</evidence>
<feature type="compositionally biased region" description="Polar residues" evidence="7">
    <location>
        <begin position="99"/>
        <end position="115"/>
    </location>
</feature>
<proteinExistence type="predicted"/>
<dbReference type="PANTHER" id="PTHR47400">
    <property type="entry name" value="PROLINE-RICH TRANSMEMBRANE PROTEIN 3"/>
    <property type="match status" value="1"/>
</dbReference>
<keyword evidence="4 9" id="KW-0732">Signal</keyword>
<feature type="region of interest" description="Disordered" evidence="7">
    <location>
        <begin position="524"/>
        <end position="549"/>
    </location>
</feature>
<feature type="transmembrane region" description="Helical" evidence="8">
    <location>
        <begin position="396"/>
        <end position="417"/>
    </location>
</feature>
<keyword evidence="5 8" id="KW-1133">Transmembrane helix</keyword>
<evidence type="ECO:0000259" key="10">
    <source>
        <dbReference type="Pfam" id="PF25987"/>
    </source>
</evidence>
<feature type="transmembrane region" description="Helical" evidence="8">
    <location>
        <begin position="317"/>
        <end position="341"/>
    </location>
</feature>
<evidence type="ECO:0000256" key="6">
    <source>
        <dbReference type="ARBA" id="ARBA00023136"/>
    </source>
</evidence>
<feature type="chain" id="PRO_5045885548" description="Proline-rich transmembrane protein 3/4 domain-containing protein" evidence="9">
    <location>
        <begin position="20"/>
        <end position="695"/>
    </location>
</feature>
<feature type="transmembrane region" description="Helical" evidence="8">
    <location>
        <begin position="437"/>
        <end position="459"/>
    </location>
</feature>
<evidence type="ECO:0000256" key="4">
    <source>
        <dbReference type="ARBA" id="ARBA00022729"/>
    </source>
</evidence>
<comment type="caution">
    <text evidence="11">The sequence shown here is derived from an EMBL/GenBank/DDBJ whole genome shotgun (WGS) entry which is preliminary data.</text>
</comment>
<keyword evidence="6 8" id="KW-0472">Membrane</keyword>
<feature type="transmembrane region" description="Helical" evidence="8">
    <location>
        <begin position="244"/>
        <end position="265"/>
    </location>
</feature>
<dbReference type="InterPro" id="IPR059081">
    <property type="entry name" value="PRRT3-4"/>
</dbReference>
<feature type="domain" description="Proline-rich transmembrane protein 3/4" evidence="10">
    <location>
        <begin position="190"/>
        <end position="461"/>
    </location>
</feature>
<evidence type="ECO:0000313" key="12">
    <source>
        <dbReference type="Proteomes" id="UP001482620"/>
    </source>
</evidence>
<accession>A0ABV0SHY8</accession>
<feature type="transmembrane region" description="Helical" evidence="8">
    <location>
        <begin position="347"/>
        <end position="365"/>
    </location>
</feature>
<protein>
    <recommendedName>
        <fullName evidence="10">Proline-rich transmembrane protein 3/4 domain-containing protein</fullName>
    </recommendedName>
</protein>
<feature type="compositionally biased region" description="Basic and acidic residues" evidence="7">
    <location>
        <begin position="528"/>
        <end position="542"/>
    </location>
</feature>
<dbReference type="Proteomes" id="UP001482620">
    <property type="component" value="Unassembled WGS sequence"/>
</dbReference>
<evidence type="ECO:0000256" key="9">
    <source>
        <dbReference type="SAM" id="SignalP"/>
    </source>
</evidence>
<evidence type="ECO:0000256" key="1">
    <source>
        <dbReference type="ARBA" id="ARBA00004141"/>
    </source>
</evidence>
<keyword evidence="12" id="KW-1185">Reference proteome</keyword>
<dbReference type="EMBL" id="JAHRIQ010000135">
    <property type="protein sequence ID" value="MEQ2220185.1"/>
    <property type="molecule type" value="Genomic_DNA"/>
</dbReference>
<feature type="transmembrane region" description="Helical" evidence="8">
    <location>
        <begin position="211"/>
        <end position="232"/>
    </location>
</feature>
<reference evidence="11 12" key="1">
    <citation type="submission" date="2021-06" db="EMBL/GenBank/DDBJ databases">
        <authorList>
            <person name="Palmer J.M."/>
        </authorList>
    </citation>
    <scope>NUCLEOTIDE SEQUENCE [LARGE SCALE GENOMIC DNA]</scope>
    <source>
        <strain evidence="12">if_2019</strain>
        <tissue evidence="11">Muscle</tissue>
    </source>
</reference>
<dbReference type="InterPro" id="IPR043242">
    <property type="entry name" value="PRRT3"/>
</dbReference>
<evidence type="ECO:0000313" key="11">
    <source>
        <dbReference type="EMBL" id="MEQ2220185.1"/>
    </source>
</evidence>
<feature type="signal peptide" evidence="9">
    <location>
        <begin position="1"/>
        <end position="19"/>
    </location>
</feature>
<name>A0ABV0SHY8_9TELE</name>